<name>A0A3A9ZSX8_9ACTN</name>
<evidence type="ECO:0000256" key="1">
    <source>
        <dbReference type="SAM" id="MobiDB-lite"/>
    </source>
</evidence>
<dbReference type="InterPro" id="IPR004360">
    <property type="entry name" value="Glyas_Fos-R_dOase_dom"/>
</dbReference>
<dbReference type="Gene3D" id="3.10.180.10">
    <property type="entry name" value="2,3-Dihydroxybiphenyl 1,2-Dioxygenase, domain 1"/>
    <property type="match status" value="1"/>
</dbReference>
<dbReference type="OrthoDB" id="3428042at2"/>
<comment type="caution">
    <text evidence="3">The sequence shown here is derived from an EMBL/GenBank/DDBJ whole genome shotgun (WGS) entry which is preliminary data.</text>
</comment>
<evidence type="ECO:0000313" key="3">
    <source>
        <dbReference type="EMBL" id="RKN50567.1"/>
    </source>
</evidence>
<dbReference type="PANTHER" id="PTHR36503">
    <property type="entry name" value="BLR2520 PROTEIN"/>
    <property type="match status" value="1"/>
</dbReference>
<reference evidence="3 4" key="1">
    <citation type="journal article" date="2004" name="Syst. Appl. Microbiol.">
        <title>Cryptoendolithic actinomycetes from antarctic sandstone rock samples: Micromonospora endolithica sp. nov. and two isolates related to Micromonospora coerulea Jensen 1932.</title>
        <authorList>
            <person name="Hirsch P."/>
            <person name="Mevs U."/>
            <person name="Kroppenstedt R.M."/>
            <person name="Schumann P."/>
            <person name="Stackebrandt E."/>
        </authorList>
    </citation>
    <scope>NUCLEOTIDE SEQUENCE [LARGE SCALE GENOMIC DNA]</scope>
    <source>
        <strain evidence="3 4">JCM 12677</strain>
    </source>
</reference>
<feature type="domain" description="VOC" evidence="2">
    <location>
        <begin position="58"/>
        <end position="171"/>
    </location>
</feature>
<feature type="compositionally biased region" description="Low complexity" evidence="1">
    <location>
        <begin position="9"/>
        <end position="20"/>
    </location>
</feature>
<evidence type="ECO:0000313" key="4">
    <source>
        <dbReference type="Proteomes" id="UP000281726"/>
    </source>
</evidence>
<dbReference type="InterPro" id="IPR037523">
    <property type="entry name" value="VOC_core"/>
</dbReference>
<dbReference type="AlphaFoldDB" id="A0A3A9ZSX8"/>
<gene>
    <name evidence="3" type="ORF">D7223_01980</name>
</gene>
<feature type="region of interest" description="Disordered" evidence="1">
    <location>
        <begin position="1"/>
        <end position="51"/>
    </location>
</feature>
<evidence type="ECO:0000259" key="2">
    <source>
        <dbReference type="PROSITE" id="PS51819"/>
    </source>
</evidence>
<sequence length="171" mass="18557">MVGERLRAGPPGHHGSPRPGQLARALAGRPARWRPAGPAVRRPTTARDDEGAHVKIGSISGLTYRVGDLDRTTAFYEALGFRPGKRDERQATVYVNWFWLTFTTADDDAGAAVAPGSGPTLYLKVDDIDEAHAAVRAAGFTPSTEPRKVPAGRREFLLLDPDGHRLAFFTK</sequence>
<protein>
    <submittedName>
        <fullName evidence="3">VOC family protein</fullName>
    </submittedName>
</protein>
<accession>A0A3A9ZSX8</accession>
<dbReference type="Proteomes" id="UP000281726">
    <property type="component" value="Unassembled WGS sequence"/>
</dbReference>
<dbReference type="PANTHER" id="PTHR36503:SF3">
    <property type="entry name" value="BLR0126 PROTEIN"/>
    <property type="match status" value="1"/>
</dbReference>
<keyword evidence="4" id="KW-1185">Reference proteome</keyword>
<dbReference type="Pfam" id="PF00903">
    <property type="entry name" value="Glyoxalase"/>
    <property type="match status" value="1"/>
</dbReference>
<dbReference type="InterPro" id="IPR029068">
    <property type="entry name" value="Glyas_Bleomycin-R_OHBP_Dase"/>
</dbReference>
<dbReference type="PROSITE" id="PS51819">
    <property type="entry name" value="VOC"/>
    <property type="match status" value="1"/>
</dbReference>
<dbReference type="SUPFAM" id="SSF54593">
    <property type="entry name" value="Glyoxalase/Bleomycin resistance protein/Dihydroxybiphenyl dioxygenase"/>
    <property type="match status" value="1"/>
</dbReference>
<proteinExistence type="predicted"/>
<organism evidence="3 4">
    <name type="scientific">Micromonospora endolithica</name>
    <dbReference type="NCBI Taxonomy" id="230091"/>
    <lineage>
        <taxon>Bacteria</taxon>
        <taxon>Bacillati</taxon>
        <taxon>Actinomycetota</taxon>
        <taxon>Actinomycetes</taxon>
        <taxon>Micromonosporales</taxon>
        <taxon>Micromonosporaceae</taxon>
        <taxon>Micromonospora</taxon>
    </lineage>
</organism>
<dbReference type="EMBL" id="RBAK01000001">
    <property type="protein sequence ID" value="RKN50567.1"/>
    <property type="molecule type" value="Genomic_DNA"/>
</dbReference>